<dbReference type="RefSeq" id="WP_124898296.1">
    <property type="nucleotide sequence ID" value="NZ_RQTJ01000003.1"/>
</dbReference>
<dbReference type="PANTHER" id="PTHR43685">
    <property type="entry name" value="GLYCOSYLTRANSFERASE"/>
    <property type="match status" value="1"/>
</dbReference>
<accession>A0A3P1B5M0</accession>
<reference evidence="2 3" key="1">
    <citation type="submission" date="2018-11" db="EMBL/GenBank/DDBJ databases">
        <title>Flavobacterium sp. nov., YIM 102796 draft genome.</title>
        <authorList>
            <person name="Li G."/>
            <person name="Jiang Y."/>
        </authorList>
    </citation>
    <scope>NUCLEOTIDE SEQUENCE [LARGE SCALE GENOMIC DNA]</scope>
    <source>
        <strain evidence="2 3">YIM 102796</strain>
    </source>
</reference>
<dbReference type="InterPro" id="IPR050834">
    <property type="entry name" value="Glycosyltransf_2"/>
</dbReference>
<proteinExistence type="predicted"/>
<dbReference type="Pfam" id="PF00535">
    <property type="entry name" value="Glycos_transf_2"/>
    <property type="match status" value="1"/>
</dbReference>
<dbReference type="CDD" id="cd00761">
    <property type="entry name" value="Glyco_tranf_GTA_type"/>
    <property type="match status" value="1"/>
</dbReference>
<comment type="caution">
    <text evidence="2">The sequence shown here is derived from an EMBL/GenBank/DDBJ whole genome shotgun (WGS) entry which is preliminary data.</text>
</comment>
<evidence type="ECO:0000313" key="2">
    <source>
        <dbReference type="EMBL" id="RRA96440.1"/>
    </source>
</evidence>
<dbReference type="OrthoDB" id="761861at2"/>
<name>A0A3P1B5M0_9FLAO</name>
<dbReference type="EMBL" id="RQTJ01000003">
    <property type="protein sequence ID" value="RRA96440.1"/>
    <property type="molecule type" value="Genomic_DNA"/>
</dbReference>
<keyword evidence="2" id="KW-0808">Transferase</keyword>
<dbReference type="SUPFAM" id="SSF53448">
    <property type="entry name" value="Nucleotide-diphospho-sugar transferases"/>
    <property type="match status" value="1"/>
</dbReference>
<evidence type="ECO:0000313" key="3">
    <source>
        <dbReference type="Proteomes" id="UP000268372"/>
    </source>
</evidence>
<evidence type="ECO:0000259" key="1">
    <source>
        <dbReference type="Pfam" id="PF00535"/>
    </source>
</evidence>
<dbReference type="AlphaFoldDB" id="A0A3P1B5M0"/>
<gene>
    <name evidence="2" type="ORF">EG242_02260</name>
</gene>
<feature type="domain" description="Glycosyltransferase 2-like" evidence="1">
    <location>
        <begin position="3"/>
        <end position="153"/>
    </location>
</feature>
<sequence length="294" mass="34728">MLSILIPTYNYNIFPLVQELHEQCIQQKIIFEIIVLDDCSIKFHTENNKTNTLSNCIYQILNQNIGRSAIRNLLATKATFTNLLFLDADVRLINKQFIKNYLSFIQYNSNYEVVYGGIVYQENQPETNQLLRWIYGNEREALSAEKRNENVYVSFLTLNFLIKKDVFAKVKFNEEIPNLRYEDLLFSYDLMKNKVLLQHINNQVVHNGIETSEFFLQKTNDSLKGLQFLLENNYLPADYSKLTAIYKLLKQTHLLWIVNLLYKSFKTKFKKNLLGSKPSLFIYDIYRLGYFSKL</sequence>
<organism evidence="2 3">
    <name type="scientific">Paenimyroides viscosum</name>
    <dbReference type="NCBI Taxonomy" id="2488729"/>
    <lineage>
        <taxon>Bacteria</taxon>
        <taxon>Pseudomonadati</taxon>
        <taxon>Bacteroidota</taxon>
        <taxon>Flavobacteriia</taxon>
        <taxon>Flavobacteriales</taxon>
        <taxon>Flavobacteriaceae</taxon>
        <taxon>Paenimyroides</taxon>
    </lineage>
</organism>
<dbReference type="Proteomes" id="UP000268372">
    <property type="component" value="Unassembled WGS sequence"/>
</dbReference>
<dbReference type="InterPro" id="IPR001173">
    <property type="entry name" value="Glyco_trans_2-like"/>
</dbReference>
<dbReference type="InterPro" id="IPR029044">
    <property type="entry name" value="Nucleotide-diphossugar_trans"/>
</dbReference>
<dbReference type="Gene3D" id="3.90.550.10">
    <property type="entry name" value="Spore Coat Polysaccharide Biosynthesis Protein SpsA, Chain A"/>
    <property type="match status" value="1"/>
</dbReference>
<keyword evidence="3" id="KW-1185">Reference proteome</keyword>
<dbReference type="GO" id="GO:0016740">
    <property type="term" value="F:transferase activity"/>
    <property type="evidence" value="ECO:0007669"/>
    <property type="project" value="UniProtKB-KW"/>
</dbReference>
<protein>
    <submittedName>
        <fullName evidence="2">Glycosyltransferase family 2 protein</fullName>
    </submittedName>
</protein>
<dbReference type="PANTHER" id="PTHR43685:SF2">
    <property type="entry name" value="GLYCOSYLTRANSFERASE 2-LIKE DOMAIN-CONTAINING PROTEIN"/>
    <property type="match status" value="1"/>
</dbReference>